<sequence length="453" mass="48720">MTNRKVGKATICRWDKLLAFNDQAKFLTLRATGLSPVSQWVWVYERPVDLEGLRRFQRNLGHGLLGRRIERSVLRFARHRWISTGVWSDIDVVQQARPRAELIDWADERAQLPLDPEWGPGWRLDVQPFSDGSTGVSLAASHCLVDGVGGALAIAGAIKGDAGDLGCPPPRSRSRLVAALCEVRQTVADLPDIVRALAVAIKLGWRRARNAARSRSSLPLAFGAGEAVEVPAIVVFIDIAQWDACAKALGGTSNSLFIAFAAKLAELVGCRRSDDGRIQVGMTVNDRGEGDLRANAFSLATIDVEPTGLTTDISGVRARIKHALGAQPAATAESVRLLPLIPLTPEWVARKMADKLLATPSVGCSYFGEIDPLVCRPDGGAADSFFVRGVTQHVTRQIVEQVRGMTAVSGGRVGGKVSIAAIAYQPEDHVSKLHLRELAAQTLAEFGLTGAIV</sequence>
<accession>A0A1X1W1A5</accession>
<keyword evidence="2" id="KW-1185">Reference proteome</keyword>
<dbReference type="STRING" id="1777.AWC07_22500"/>
<reference evidence="1 2" key="1">
    <citation type="submission" date="2016-01" db="EMBL/GenBank/DDBJ databases">
        <title>The new phylogeny of the genus Mycobacterium.</title>
        <authorList>
            <person name="Tarcisio F."/>
            <person name="Conor M."/>
            <person name="Antonella G."/>
            <person name="Elisabetta G."/>
            <person name="Giulia F.S."/>
            <person name="Sara T."/>
            <person name="Anna F."/>
            <person name="Clotilde B."/>
            <person name="Roberto B."/>
            <person name="Veronica D.S."/>
            <person name="Fabio R."/>
            <person name="Monica P."/>
            <person name="Olivier J."/>
            <person name="Enrico T."/>
            <person name="Nicola S."/>
        </authorList>
    </citation>
    <scope>NUCLEOTIDE SEQUENCE [LARGE SCALE GENOMIC DNA]</scope>
    <source>
        <strain evidence="1 2">DSM 43505</strain>
    </source>
</reference>
<gene>
    <name evidence="1" type="ORF">AWC07_22500</name>
</gene>
<dbReference type="EMBL" id="LQOX01000010">
    <property type="protein sequence ID" value="ORV79523.1"/>
    <property type="molecule type" value="Genomic_DNA"/>
</dbReference>
<organism evidence="1 2">
    <name type="scientific">Mycobacterium gastri</name>
    <dbReference type="NCBI Taxonomy" id="1777"/>
    <lineage>
        <taxon>Bacteria</taxon>
        <taxon>Bacillati</taxon>
        <taxon>Actinomycetota</taxon>
        <taxon>Actinomycetes</taxon>
        <taxon>Mycobacteriales</taxon>
        <taxon>Mycobacteriaceae</taxon>
        <taxon>Mycobacterium</taxon>
    </lineage>
</organism>
<dbReference type="Proteomes" id="UP000193738">
    <property type="component" value="Unassembled WGS sequence"/>
</dbReference>
<name>A0A1X1W1A5_MYCGS</name>
<evidence type="ECO:0000313" key="2">
    <source>
        <dbReference type="Proteomes" id="UP000193738"/>
    </source>
</evidence>
<proteinExistence type="predicted"/>
<dbReference type="Gene3D" id="3.30.559.10">
    <property type="entry name" value="Chloramphenicol acetyltransferase-like domain"/>
    <property type="match status" value="1"/>
</dbReference>
<protein>
    <recommendedName>
        <fullName evidence="3">Diacylglycerol O-acyltransferase</fullName>
    </recommendedName>
</protein>
<evidence type="ECO:0008006" key="3">
    <source>
        <dbReference type="Google" id="ProtNLM"/>
    </source>
</evidence>
<comment type="caution">
    <text evidence="1">The sequence shown here is derived from an EMBL/GenBank/DDBJ whole genome shotgun (WGS) entry which is preliminary data.</text>
</comment>
<dbReference type="InterPro" id="IPR023213">
    <property type="entry name" value="CAT-like_dom_sf"/>
</dbReference>
<evidence type="ECO:0000313" key="1">
    <source>
        <dbReference type="EMBL" id="ORV79523.1"/>
    </source>
</evidence>
<dbReference type="AlphaFoldDB" id="A0A1X1W1A5"/>
<dbReference type="SUPFAM" id="SSF52777">
    <property type="entry name" value="CoA-dependent acyltransferases"/>
    <property type="match status" value="1"/>
</dbReference>